<dbReference type="Proteomes" id="UP001157418">
    <property type="component" value="Unassembled WGS sequence"/>
</dbReference>
<proteinExistence type="predicted"/>
<protein>
    <submittedName>
        <fullName evidence="1">Uncharacterized protein</fullName>
    </submittedName>
</protein>
<organism evidence="1 2">
    <name type="scientific">Lactuca virosa</name>
    <dbReference type="NCBI Taxonomy" id="75947"/>
    <lineage>
        <taxon>Eukaryota</taxon>
        <taxon>Viridiplantae</taxon>
        <taxon>Streptophyta</taxon>
        <taxon>Embryophyta</taxon>
        <taxon>Tracheophyta</taxon>
        <taxon>Spermatophyta</taxon>
        <taxon>Magnoliopsida</taxon>
        <taxon>eudicotyledons</taxon>
        <taxon>Gunneridae</taxon>
        <taxon>Pentapetalae</taxon>
        <taxon>asterids</taxon>
        <taxon>campanulids</taxon>
        <taxon>Asterales</taxon>
        <taxon>Asteraceae</taxon>
        <taxon>Cichorioideae</taxon>
        <taxon>Cichorieae</taxon>
        <taxon>Lactucinae</taxon>
        <taxon>Lactuca</taxon>
    </lineage>
</organism>
<keyword evidence="2" id="KW-1185">Reference proteome</keyword>
<dbReference type="PANTHER" id="PTHR31170">
    <property type="entry name" value="BNAC04G53230D PROTEIN"/>
    <property type="match status" value="1"/>
</dbReference>
<evidence type="ECO:0000313" key="2">
    <source>
        <dbReference type="Proteomes" id="UP001157418"/>
    </source>
</evidence>
<gene>
    <name evidence="1" type="ORF">LVIROSA_LOCUS34183</name>
</gene>
<dbReference type="AlphaFoldDB" id="A0AAU9PFV8"/>
<dbReference type="EMBL" id="CAKMRJ010005634">
    <property type="protein sequence ID" value="CAH1448656.1"/>
    <property type="molecule type" value="Genomic_DNA"/>
</dbReference>
<dbReference type="InterPro" id="IPR004158">
    <property type="entry name" value="DUF247_pln"/>
</dbReference>
<evidence type="ECO:0000313" key="1">
    <source>
        <dbReference type="EMBL" id="CAH1448656.1"/>
    </source>
</evidence>
<reference evidence="1 2" key="1">
    <citation type="submission" date="2022-01" db="EMBL/GenBank/DDBJ databases">
        <authorList>
            <person name="Xiong W."/>
            <person name="Schranz E."/>
        </authorList>
    </citation>
    <scope>NUCLEOTIDE SEQUENCE [LARGE SCALE GENOMIC DNA]</scope>
</reference>
<name>A0AAU9PFV8_9ASTR</name>
<accession>A0AAU9PFV8</accession>
<dbReference type="PANTHER" id="PTHR31170:SF25">
    <property type="entry name" value="BNAA09G04570D PROTEIN"/>
    <property type="match status" value="1"/>
</dbReference>
<dbReference type="Pfam" id="PF03140">
    <property type="entry name" value="DUF247"/>
    <property type="match status" value="1"/>
</dbReference>
<comment type="caution">
    <text evidence="1">The sequence shown here is derived from an EMBL/GenBank/DDBJ whole genome shotgun (WGS) entry which is preliminary data.</text>
</comment>
<sequence length="284" mass="31819">MAVKSGAVDLFGNTLNSLLECTKNGEILSKQAPPSIYMVPSAVRDLRPRSFTPRVVAIGPLHRHDEHLQGFEVQKTTYLNNLLHRCRMVPEQTLGTCVEKVIGSIKRIKERYAGSTTYDDLELAKMKVIDACFILEFISVLDRVPSGTSLLIVQSIALDLIMIENQIPYFVLENIFECTILASGQMREGASLTTYIKVLVSLYYFIEGKVEVVRDASAPDHILGFFHKYFRPAEPMPSVPVPSTKRHAAMELHRAGMKFKPYVDENWGTGHETGITLTFVSMVP</sequence>